<dbReference type="AlphaFoldDB" id="A0A8T8SAW3"/>
<proteinExistence type="predicted"/>
<reference evidence="2" key="1">
    <citation type="submission" date="2016-04" db="EMBL/GenBank/DDBJ databases">
        <authorList>
            <person name="Nguyen H.D."/>
            <person name="Samba Siva P."/>
            <person name="Cullis J."/>
            <person name="Levesque C.A."/>
            <person name="Hambleton S."/>
        </authorList>
    </citation>
    <scope>NUCLEOTIDE SEQUENCE</scope>
    <source>
        <strain evidence="2">DAOMC 236416</strain>
    </source>
</reference>
<protein>
    <submittedName>
        <fullName evidence="2">Uncharacterized protein</fullName>
    </submittedName>
</protein>
<keyword evidence="3" id="KW-1185">Reference proteome</keyword>
<organism evidence="2 3">
    <name type="scientific">Tilletia indica</name>
    <dbReference type="NCBI Taxonomy" id="43049"/>
    <lineage>
        <taxon>Eukaryota</taxon>
        <taxon>Fungi</taxon>
        <taxon>Dikarya</taxon>
        <taxon>Basidiomycota</taxon>
        <taxon>Ustilaginomycotina</taxon>
        <taxon>Exobasidiomycetes</taxon>
        <taxon>Tilletiales</taxon>
        <taxon>Tilletiaceae</taxon>
        <taxon>Tilletia</taxon>
    </lineage>
</organism>
<dbReference type="Proteomes" id="UP000077521">
    <property type="component" value="Unassembled WGS sequence"/>
</dbReference>
<evidence type="ECO:0000256" key="1">
    <source>
        <dbReference type="SAM" id="MobiDB-lite"/>
    </source>
</evidence>
<feature type="region of interest" description="Disordered" evidence="1">
    <location>
        <begin position="1"/>
        <end position="21"/>
    </location>
</feature>
<evidence type="ECO:0000313" key="2">
    <source>
        <dbReference type="EMBL" id="KAE8236323.1"/>
    </source>
</evidence>
<sequence length="67" mass="6710">MDGAGGQGVIEQGGAEDAVARGSGDVVLQAEDVFGLEDDGDVVVEVGIGASEAEWKEEGMVGEDMAV</sequence>
<dbReference type="EMBL" id="LWDF02002278">
    <property type="protein sequence ID" value="KAE8236323.1"/>
    <property type="molecule type" value="Genomic_DNA"/>
</dbReference>
<gene>
    <name evidence="2" type="ORF">A4X13_0g9185</name>
</gene>
<comment type="caution">
    <text evidence="2">The sequence shown here is derived from an EMBL/GenBank/DDBJ whole genome shotgun (WGS) entry which is preliminary data.</text>
</comment>
<evidence type="ECO:0000313" key="3">
    <source>
        <dbReference type="Proteomes" id="UP000077521"/>
    </source>
</evidence>
<name>A0A8T8SAW3_9BASI</name>
<reference evidence="2" key="2">
    <citation type="journal article" date="2019" name="IMA Fungus">
        <title>Genome sequencing and comparison of five Tilletia species to identify candidate genes for the detection of regulated species infecting wheat.</title>
        <authorList>
            <person name="Nguyen H.D.T."/>
            <person name="Sultana T."/>
            <person name="Kesanakurti P."/>
            <person name="Hambleton S."/>
        </authorList>
    </citation>
    <scope>NUCLEOTIDE SEQUENCE</scope>
    <source>
        <strain evidence="2">DAOMC 236416</strain>
    </source>
</reference>
<accession>A0A8T8SAW3</accession>